<protein>
    <submittedName>
        <fullName evidence="12">Sodium/hydrogen exchanger</fullName>
    </submittedName>
</protein>
<dbReference type="Pfam" id="PF00999">
    <property type="entry name" value="Na_H_Exchanger"/>
    <property type="match status" value="1"/>
</dbReference>
<keyword evidence="13" id="KW-1185">Reference proteome</keyword>
<keyword evidence="3" id="KW-1003">Cell membrane</keyword>
<dbReference type="GO" id="GO:0015385">
    <property type="term" value="F:sodium:proton antiporter activity"/>
    <property type="evidence" value="ECO:0007669"/>
    <property type="project" value="InterPro"/>
</dbReference>
<feature type="transmembrane region" description="Helical" evidence="10">
    <location>
        <begin position="233"/>
        <end position="250"/>
    </location>
</feature>
<dbReference type="PANTHER" id="PTHR10110:SF86">
    <property type="entry name" value="SODIUM_HYDROGEN EXCHANGER 7"/>
    <property type="match status" value="1"/>
</dbReference>
<feature type="transmembrane region" description="Helical" evidence="10">
    <location>
        <begin position="414"/>
        <end position="438"/>
    </location>
</feature>
<keyword evidence="7" id="KW-0406">Ion transport</keyword>
<evidence type="ECO:0000256" key="4">
    <source>
        <dbReference type="ARBA" id="ARBA00022692"/>
    </source>
</evidence>
<feature type="transmembrane region" description="Helical" evidence="10">
    <location>
        <begin position="209"/>
        <end position="227"/>
    </location>
</feature>
<evidence type="ECO:0000256" key="3">
    <source>
        <dbReference type="ARBA" id="ARBA00022475"/>
    </source>
</evidence>
<accession>A0A919TE44</accession>
<dbReference type="GO" id="GO:0051453">
    <property type="term" value="P:regulation of intracellular pH"/>
    <property type="evidence" value="ECO:0007669"/>
    <property type="project" value="TreeGrafter"/>
</dbReference>
<feature type="domain" description="Cation/H+ exchanger transmembrane" evidence="11">
    <location>
        <begin position="16"/>
        <end position="439"/>
    </location>
</feature>
<dbReference type="InterPro" id="IPR006153">
    <property type="entry name" value="Cation/H_exchanger_TM"/>
</dbReference>
<dbReference type="AlphaFoldDB" id="A0A919TE44"/>
<name>A0A919TE44_9ACTN</name>
<feature type="transmembrane region" description="Helical" evidence="10">
    <location>
        <begin position="378"/>
        <end position="402"/>
    </location>
</feature>
<evidence type="ECO:0000313" key="12">
    <source>
        <dbReference type="EMBL" id="GIM92489.1"/>
    </source>
</evidence>
<dbReference type="RefSeq" id="WP_213008366.1">
    <property type="nucleotide sequence ID" value="NZ_BOQN01000056.1"/>
</dbReference>
<gene>
    <name evidence="12" type="ORF">Ato02nite_042820</name>
</gene>
<keyword evidence="4 10" id="KW-0812">Transmembrane</keyword>
<dbReference type="Gene3D" id="6.10.140.1330">
    <property type="match status" value="1"/>
</dbReference>
<feature type="transmembrane region" description="Helical" evidence="10">
    <location>
        <begin position="181"/>
        <end position="202"/>
    </location>
</feature>
<keyword evidence="6" id="KW-0915">Sodium</keyword>
<reference evidence="12 13" key="1">
    <citation type="submission" date="2021-03" db="EMBL/GenBank/DDBJ databases">
        <title>Whole genome shotgun sequence of Actinoplanes toevensis NBRC 105298.</title>
        <authorList>
            <person name="Komaki H."/>
            <person name="Tamura T."/>
        </authorList>
    </citation>
    <scope>NUCLEOTIDE SEQUENCE [LARGE SCALE GENOMIC DNA]</scope>
    <source>
        <strain evidence="12 13">NBRC 105298</strain>
    </source>
</reference>
<feature type="transmembrane region" description="Helical" evidence="10">
    <location>
        <begin position="308"/>
        <end position="334"/>
    </location>
</feature>
<evidence type="ECO:0000256" key="2">
    <source>
        <dbReference type="ARBA" id="ARBA00022448"/>
    </source>
</evidence>
<comment type="caution">
    <text evidence="12">The sequence shown here is derived from an EMBL/GenBank/DDBJ whole genome shotgun (WGS) entry which is preliminary data.</text>
</comment>
<proteinExistence type="predicted"/>
<evidence type="ECO:0000256" key="5">
    <source>
        <dbReference type="ARBA" id="ARBA00022989"/>
    </source>
</evidence>
<evidence type="ECO:0000256" key="6">
    <source>
        <dbReference type="ARBA" id="ARBA00023053"/>
    </source>
</evidence>
<keyword evidence="9" id="KW-0739">Sodium transport</keyword>
<evidence type="ECO:0000256" key="9">
    <source>
        <dbReference type="ARBA" id="ARBA00023201"/>
    </source>
</evidence>
<dbReference type="GO" id="GO:0005886">
    <property type="term" value="C:plasma membrane"/>
    <property type="evidence" value="ECO:0007669"/>
    <property type="project" value="UniProtKB-SubCell"/>
</dbReference>
<feature type="transmembrane region" description="Helical" evidence="10">
    <location>
        <begin position="28"/>
        <end position="47"/>
    </location>
</feature>
<keyword evidence="2" id="KW-0813">Transport</keyword>
<evidence type="ECO:0000256" key="10">
    <source>
        <dbReference type="SAM" id="Phobius"/>
    </source>
</evidence>
<dbReference type="EMBL" id="BOQN01000056">
    <property type="protein sequence ID" value="GIM92489.1"/>
    <property type="molecule type" value="Genomic_DNA"/>
</dbReference>
<sequence length="523" mass="56186">MNGVQLLIVIGAGIAISAIARKRHIEPGVIIVVLAAAASFIPGVPRLELDSEMILAIVVPPLLYSATRNASFSSFGANMNAIITLGLMLVLFTAGVLGLVATWLLPTIGGAAAFLLGSVLAPPDTITTVSHGDEIGLPKRVTSILTGESLVNDATALTLFAIALGAANGEHASFGSGALELVRNAGIGMAIGAALSVPTLWLRKRLGNPTLETTLVLLLPFTAFLLAEEAHASGILAVVAAAFAVSLNLALDPKHQYPGGYRTRLQEESFWPVVDFLLETFVFAYIGLQLRFVLEDLAESDDPGLVRTLVAAGVLLVVAIAFRLLGVWVLFGRWRRKDERVKRRIEQDVHFRQRVRRLEERRNRRGGKPLDPPTRKETLLVGWTGMRGILTLAAAAAIPATIEHGTKPFPGRDAIQAIALIVTLGTLLVQGTTIGWLARKLKFDLTAEQAETAELRAQARQIVMAVDTDQDTDIDAHYDAQRAALGKAVAERRLTEDIARKAIEDLDLRQAAQHTGEKWGGRG</sequence>
<evidence type="ECO:0000313" key="13">
    <source>
        <dbReference type="Proteomes" id="UP000677082"/>
    </source>
</evidence>
<keyword evidence="8 10" id="KW-0472">Membrane</keyword>
<keyword evidence="5 10" id="KW-1133">Transmembrane helix</keyword>
<evidence type="ECO:0000256" key="8">
    <source>
        <dbReference type="ARBA" id="ARBA00023136"/>
    </source>
</evidence>
<feature type="transmembrane region" description="Helical" evidence="10">
    <location>
        <begin position="270"/>
        <end position="288"/>
    </location>
</feature>
<dbReference type="GO" id="GO:0098719">
    <property type="term" value="P:sodium ion import across plasma membrane"/>
    <property type="evidence" value="ECO:0007669"/>
    <property type="project" value="TreeGrafter"/>
</dbReference>
<dbReference type="InterPro" id="IPR018422">
    <property type="entry name" value="Cation/H_exchanger_CPA1"/>
</dbReference>
<evidence type="ECO:0000259" key="11">
    <source>
        <dbReference type="Pfam" id="PF00999"/>
    </source>
</evidence>
<comment type="subcellular location">
    <subcellularLocation>
        <location evidence="1">Cell membrane</location>
        <topology evidence="1">Multi-pass membrane protein</topology>
    </subcellularLocation>
</comment>
<dbReference type="GO" id="GO:0015386">
    <property type="term" value="F:potassium:proton antiporter activity"/>
    <property type="evidence" value="ECO:0007669"/>
    <property type="project" value="TreeGrafter"/>
</dbReference>
<evidence type="ECO:0000256" key="7">
    <source>
        <dbReference type="ARBA" id="ARBA00023065"/>
    </source>
</evidence>
<evidence type="ECO:0000256" key="1">
    <source>
        <dbReference type="ARBA" id="ARBA00004651"/>
    </source>
</evidence>
<dbReference type="Proteomes" id="UP000677082">
    <property type="component" value="Unassembled WGS sequence"/>
</dbReference>
<feature type="transmembrane region" description="Helical" evidence="10">
    <location>
        <begin position="6"/>
        <end position="21"/>
    </location>
</feature>
<dbReference type="PANTHER" id="PTHR10110">
    <property type="entry name" value="SODIUM/HYDROGEN EXCHANGER"/>
    <property type="match status" value="1"/>
</dbReference>
<organism evidence="12 13">
    <name type="scientific">Paractinoplanes toevensis</name>
    <dbReference type="NCBI Taxonomy" id="571911"/>
    <lineage>
        <taxon>Bacteria</taxon>
        <taxon>Bacillati</taxon>
        <taxon>Actinomycetota</taxon>
        <taxon>Actinomycetes</taxon>
        <taxon>Micromonosporales</taxon>
        <taxon>Micromonosporaceae</taxon>
        <taxon>Paractinoplanes</taxon>
    </lineage>
</organism>